<feature type="signal peptide" evidence="2">
    <location>
        <begin position="1"/>
        <end position="30"/>
    </location>
</feature>
<dbReference type="PANTHER" id="PTHR41775:SF1">
    <property type="entry name" value="PEPTIDASE M6-LIKE DOMAIN-CONTAINING PROTEIN"/>
    <property type="match status" value="1"/>
</dbReference>
<feature type="region of interest" description="Disordered" evidence="1">
    <location>
        <begin position="31"/>
        <end position="53"/>
    </location>
</feature>
<reference evidence="5 6" key="1">
    <citation type="submission" date="2013-08" db="EMBL/GenBank/DDBJ databases">
        <title>Intrasporangium oryzae NRRL B-24470.</title>
        <authorList>
            <person name="Liu H."/>
            <person name="Wang G."/>
        </authorList>
    </citation>
    <scope>NUCLEOTIDE SEQUENCE [LARGE SCALE GENOMIC DNA]</scope>
    <source>
        <strain evidence="5 6">NRRL B-24470</strain>
    </source>
</reference>
<evidence type="ECO:0000313" key="5">
    <source>
        <dbReference type="EMBL" id="EWT01699.1"/>
    </source>
</evidence>
<dbReference type="RefSeq" id="WP_322786058.1">
    <property type="nucleotide sequence ID" value="NZ_AWSA01000018.1"/>
</dbReference>
<dbReference type="AlphaFoldDB" id="W9GCV7"/>
<dbReference type="SUPFAM" id="SSF55486">
    <property type="entry name" value="Metalloproteases ('zincins'), catalytic domain"/>
    <property type="match status" value="1"/>
</dbReference>
<proteinExistence type="predicted"/>
<evidence type="ECO:0000259" key="4">
    <source>
        <dbReference type="Pfam" id="PF20774"/>
    </source>
</evidence>
<evidence type="ECO:0000313" key="6">
    <source>
        <dbReference type="Proteomes" id="UP000019489"/>
    </source>
</evidence>
<name>W9GCV7_9MICO</name>
<evidence type="ECO:0000256" key="2">
    <source>
        <dbReference type="SAM" id="SignalP"/>
    </source>
</evidence>
<keyword evidence="5" id="KW-0645">Protease</keyword>
<evidence type="ECO:0000259" key="3">
    <source>
        <dbReference type="Pfam" id="PF05547"/>
    </source>
</evidence>
<dbReference type="Gene3D" id="2.60.120.260">
    <property type="entry name" value="Galactose-binding domain-like"/>
    <property type="match status" value="1"/>
</dbReference>
<dbReference type="STRING" id="1386089.N865_07485"/>
<feature type="domain" description="Peptidase M6-like" evidence="3">
    <location>
        <begin position="101"/>
        <end position="411"/>
    </location>
</feature>
<keyword evidence="5" id="KW-0378">Hydrolase</keyword>
<dbReference type="InterPro" id="IPR008757">
    <property type="entry name" value="Peptidase_M6-like_domain"/>
</dbReference>
<protein>
    <submittedName>
        <fullName evidence="5">Protease</fullName>
    </submittedName>
</protein>
<dbReference type="Pfam" id="PF05547">
    <property type="entry name" value="Peptidase_M6"/>
    <property type="match status" value="1"/>
</dbReference>
<feature type="compositionally biased region" description="Low complexity" evidence="1">
    <location>
        <begin position="31"/>
        <end position="42"/>
    </location>
</feature>
<dbReference type="eggNOG" id="COG4412">
    <property type="taxonomic scope" value="Bacteria"/>
</dbReference>
<dbReference type="Proteomes" id="UP000019489">
    <property type="component" value="Unassembled WGS sequence"/>
</dbReference>
<accession>W9GCV7</accession>
<feature type="chain" id="PRO_5004924284" evidence="2">
    <location>
        <begin position="31"/>
        <end position="778"/>
    </location>
</feature>
<dbReference type="InterPro" id="IPR012300">
    <property type="entry name" value="Pept_M6_InhA"/>
</dbReference>
<dbReference type="Pfam" id="PF20773">
    <property type="entry name" value="InhA-like_MAM"/>
    <property type="match status" value="1"/>
</dbReference>
<keyword evidence="6" id="KW-1185">Reference proteome</keyword>
<dbReference type="NCBIfam" id="TIGR03296">
    <property type="entry name" value="M6dom_TIGR03296"/>
    <property type="match status" value="1"/>
</dbReference>
<keyword evidence="2" id="KW-0732">Signal</keyword>
<dbReference type="PATRIC" id="fig|1386089.3.peg.1992"/>
<dbReference type="InterPro" id="IPR048665">
    <property type="entry name" value="InhA-like_VEG"/>
</dbReference>
<dbReference type="PIRSF" id="PIRSF007519">
    <property type="entry name" value="Protease_InhA"/>
    <property type="match status" value="1"/>
</dbReference>
<gene>
    <name evidence="5" type="ORF">N865_07485</name>
</gene>
<sequence length="778" mass="83774">MNKRQWSAVSGLAVGALVVTGLTAPMQAQASSAAPVSSDPAATQASRPDNLPNPLAEAAAAERKDAVTKLIKGQAATTTINGNRVIEVKGKSGKSKYIDYPVNREEDIFTILTDFGTQTKAPQGGTSGPVHNQIPAPDRTFDGSPTDDNSTYWVKDFNRDHYQNLMFGDGESFKDFYRKQSNGRFLAKGDVSDWVTVPYNEARYGHNPATDDDGNVTDGTSEADGYWNYIKDSATAWYNAQVAAGKTTGEIKAYLAQFDKVDRYDYDGDGNFNEPDGYIDHFQAIHAGEGEEAGGGAQGADAIWSHRWYAYSTDVGQTGPGFNKLGGVPLGDSGIWIGDYTTEPENGGLGVFAHEFGHDLGLPDLYDTAGGDNSTAFWTLMSGGSWLNHGTDSIGTTPGYMGAWEKLQLGWLDYKVVPYGQDTTVKLGAANQANRTNYQALVVPLPERTVTAKRNTPHSGTAEWWSGFDDNLSSTLARTVDLTGATTSASVSAWVQGNLEKDYDYLYAEVSTDGGANWKQIGSPIDGRFAWTQTTWDLSAYKGASVQFRFRVATDGGVSSEAFIDDVAVTVDGVTGAVDDVEGGAGAWTAKGFSIINGTTTKTVQDVYYAENRVYSGYDDTLRTGPYNFGWGTTQPDMVERFPYQNGLLVWFANGEYTNNNTSSHPGGGEVLPVDARPAPIYLKNADGSKTRLGNRRQPFDATFGQEATDTVTFHRNGVATEVPSSPAIPTFDDSNPTAYWTSLNPWASTKVAGSGTTMTVAKTVDGGNELQVMVKFK</sequence>
<organism evidence="5 6">
    <name type="scientific">Intrasporangium oryzae NRRL B-24470</name>
    <dbReference type="NCBI Taxonomy" id="1386089"/>
    <lineage>
        <taxon>Bacteria</taxon>
        <taxon>Bacillati</taxon>
        <taxon>Actinomycetota</taxon>
        <taxon>Actinomycetes</taxon>
        <taxon>Micrococcales</taxon>
        <taxon>Intrasporangiaceae</taxon>
        <taxon>Intrasporangium</taxon>
    </lineage>
</organism>
<dbReference type="PANTHER" id="PTHR41775">
    <property type="entry name" value="SECRETED PROTEIN-RELATED"/>
    <property type="match status" value="1"/>
</dbReference>
<evidence type="ECO:0000256" key="1">
    <source>
        <dbReference type="SAM" id="MobiDB-lite"/>
    </source>
</evidence>
<dbReference type="GO" id="GO:0008233">
    <property type="term" value="F:peptidase activity"/>
    <property type="evidence" value="ECO:0007669"/>
    <property type="project" value="UniProtKB-KW"/>
</dbReference>
<feature type="domain" description="Immune inhibitor A-like metallopeptidase VEG" evidence="4">
    <location>
        <begin position="602"/>
        <end position="768"/>
    </location>
</feature>
<comment type="caution">
    <text evidence="5">The sequence shown here is derived from an EMBL/GenBank/DDBJ whole genome shotgun (WGS) entry which is preliminary data.</text>
</comment>
<dbReference type="Pfam" id="PF20774">
    <property type="entry name" value="InhA-like_VEG"/>
    <property type="match status" value="1"/>
</dbReference>
<dbReference type="EMBL" id="AWSA01000018">
    <property type="protein sequence ID" value="EWT01699.1"/>
    <property type="molecule type" value="Genomic_DNA"/>
</dbReference>
<dbReference type="GO" id="GO:0006508">
    <property type="term" value="P:proteolysis"/>
    <property type="evidence" value="ECO:0007669"/>
    <property type="project" value="UniProtKB-KW"/>
</dbReference>